<accession>A0A0A7S1N6</accession>
<sequence length="87" mass="9840">MKISNQYFKYLGWIATVTAFFMYVSYIPQIIDNLHGIKTNPTQPLAAAINCFLWVCYGMLKENKDWPISIANAPGVIFGFLAFITAL</sequence>
<organism evidence="2 4">
    <name type="scientific">Frischella perrara</name>
    <dbReference type="NCBI Taxonomy" id="1267021"/>
    <lineage>
        <taxon>Bacteria</taxon>
        <taxon>Pseudomonadati</taxon>
        <taxon>Pseudomonadota</taxon>
        <taxon>Gammaproteobacteria</taxon>
        <taxon>Orbales</taxon>
        <taxon>Orbaceae</taxon>
        <taxon>Frischella</taxon>
    </lineage>
</organism>
<proteinExistence type="predicted"/>
<feature type="transmembrane region" description="Helical" evidence="1">
    <location>
        <begin position="67"/>
        <end position="86"/>
    </location>
</feature>
<keyword evidence="1" id="KW-1133">Transmembrane helix</keyword>
<dbReference type="InterPro" id="IPR004316">
    <property type="entry name" value="SWEET_rpt"/>
</dbReference>
<dbReference type="STRING" id="1267021.FPB0191_00941"/>
<keyword evidence="4" id="KW-1185">Reference proteome</keyword>
<dbReference type="Gene3D" id="1.20.1280.290">
    <property type="match status" value="1"/>
</dbReference>
<evidence type="ECO:0000313" key="3">
    <source>
        <dbReference type="EMBL" id="PXY95559.1"/>
    </source>
</evidence>
<dbReference type="HOGENOM" id="CLU_163406_1_0_6"/>
<dbReference type="GO" id="GO:0016020">
    <property type="term" value="C:membrane"/>
    <property type="evidence" value="ECO:0007669"/>
    <property type="project" value="InterPro"/>
</dbReference>
<dbReference type="Proteomes" id="UP000030901">
    <property type="component" value="Chromosome"/>
</dbReference>
<evidence type="ECO:0000313" key="2">
    <source>
        <dbReference type="EMBL" id="AJA44767.1"/>
    </source>
</evidence>
<dbReference type="EMBL" id="QGLM01000010">
    <property type="protein sequence ID" value="PXY95559.1"/>
    <property type="molecule type" value="Genomic_DNA"/>
</dbReference>
<dbReference type="RefSeq" id="WP_039104377.1">
    <property type="nucleotide sequence ID" value="NZ_CALYQC010000085.1"/>
</dbReference>
<evidence type="ECO:0000313" key="4">
    <source>
        <dbReference type="Proteomes" id="UP000030901"/>
    </source>
</evidence>
<dbReference type="OrthoDB" id="9794653at2"/>
<reference evidence="3 5" key="2">
    <citation type="submission" date="2018-05" db="EMBL/GenBank/DDBJ databases">
        <title>Reference genomes for bee gut microbiota database.</title>
        <authorList>
            <person name="Ellegaard K.M."/>
        </authorList>
    </citation>
    <scope>NUCLEOTIDE SEQUENCE [LARGE SCALE GENOMIC DNA]</scope>
    <source>
        <strain evidence="3 5">ESL0167</strain>
    </source>
</reference>
<keyword evidence="1" id="KW-0812">Transmembrane</keyword>
<dbReference type="KEGG" id="fpp:FPB0191_00941"/>
<feature type="transmembrane region" description="Helical" evidence="1">
    <location>
        <begin position="43"/>
        <end position="60"/>
    </location>
</feature>
<keyword evidence="1" id="KW-0472">Membrane</keyword>
<feature type="transmembrane region" description="Helical" evidence="1">
    <location>
        <begin position="7"/>
        <end position="31"/>
    </location>
</feature>
<dbReference type="Proteomes" id="UP000247838">
    <property type="component" value="Unassembled WGS sequence"/>
</dbReference>
<dbReference type="AlphaFoldDB" id="A0A0A7S1N6"/>
<protein>
    <submittedName>
        <fullName evidence="2">Sugar efflux transporter for intercellular exchange</fullName>
    </submittedName>
</protein>
<reference evidence="2 4" key="1">
    <citation type="journal article" date="2014" name="Appl. Environ. Microbiol.">
        <title>Gut symbionts from distinct hosts exhibit genotoxic activity via divergent colibactin biosynthetic pathways.</title>
        <authorList>
            <person name="Engel P."/>
            <person name="Vizcaino M.I."/>
            <person name="Crawford J.M."/>
        </authorList>
    </citation>
    <scope>NUCLEOTIDE SEQUENCE [LARGE SCALE GENOMIC DNA]</scope>
    <source>
        <strain evidence="2 4">PEB0191</strain>
    </source>
</reference>
<evidence type="ECO:0000313" key="5">
    <source>
        <dbReference type="Proteomes" id="UP000247838"/>
    </source>
</evidence>
<dbReference type="EMBL" id="CP009056">
    <property type="protein sequence ID" value="AJA44767.1"/>
    <property type="molecule type" value="Genomic_DNA"/>
</dbReference>
<name>A0A0A7S1N6_FRIPE</name>
<evidence type="ECO:0000256" key="1">
    <source>
        <dbReference type="SAM" id="Phobius"/>
    </source>
</evidence>
<dbReference type="Pfam" id="PF03083">
    <property type="entry name" value="MtN3_slv"/>
    <property type="match status" value="1"/>
</dbReference>
<gene>
    <name evidence="3" type="ORF">DKK76_04610</name>
    <name evidence="2" type="ORF">FPB0191_00941</name>
</gene>